<dbReference type="SMART" id="SM00671">
    <property type="entry name" value="SEL1"/>
    <property type="match status" value="4"/>
</dbReference>
<accession>A0A397WA76</accession>
<evidence type="ECO:0000313" key="7">
    <source>
        <dbReference type="Proteomes" id="UP000266673"/>
    </source>
</evidence>
<comment type="caution">
    <text evidence="6">The sequence shown here is derived from an EMBL/GenBank/DDBJ whole genome shotgun (WGS) entry which is preliminary data.</text>
</comment>
<keyword evidence="4" id="KW-0067">ATP-binding</keyword>
<dbReference type="InterPro" id="IPR051681">
    <property type="entry name" value="Ser/Thr_Kinases-Pseudokinases"/>
</dbReference>
<dbReference type="Gene3D" id="1.10.510.10">
    <property type="entry name" value="Transferase(Phosphotransferase) domain 1"/>
    <property type="match status" value="2"/>
</dbReference>
<dbReference type="InterPro" id="IPR011009">
    <property type="entry name" value="Kinase-like_dom_sf"/>
</dbReference>
<dbReference type="PANTHER" id="PTHR44329">
    <property type="entry name" value="SERINE/THREONINE-PROTEIN KINASE TNNI3K-RELATED"/>
    <property type="match status" value="1"/>
</dbReference>
<feature type="domain" description="Protein kinase" evidence="5">
    <location>
        <begin position="154"/>
        <end position="428"/>
    </location>
</feature>
<protein>
    <submittedName>
        <fullName evidence="6">Kinase-like domain-containing protein</fullName>
    </submittedName>
</protein>
<keyword evidence="2" id="KW-0547">Nucleotide-binding</keyword>
<dbReference type="PROSITE" id="PS50011">
    <property type="entry name" value="PROTEIN_KINASE_DOM"/>
    <property type="match status" value="2"/>
</dbReference>
<evidence type="ECO:0000256" key="1">
    <source>
        <dbReference type="ARBA" id="ARBA00022679"/>
    </source>
</evidence>
<evidence type="ECO:0000259" key="5">
    <source>
        <dbReference type="PROSITE" id="PS50011"/>
    </source>
</evidence>
<proteinExistence type="predicted"/>
<feature type="domain" description="Protein kinase" evidence="5">
    <location>
        <begin position="1"/>
        <end position="123"/>
    </location>
</feature>
<dbReference type="InterPro" id="IPR006597">
    <property type="entry name" value="Sel1-like"/>
</dbReference>
<gene>
    <name evidence="6" type="ORF">C2G38_1996086</name>
</gene>
<dbReference type="InterPro" id="IPR000719">
    <property type="entry name" value="Prot_kinase_dom"/>
</dbReference>
<dbReference type="Gene3D" id="1.25.40.10">
    <property type="entry name" value="Tetratricopeptide repeat domain"/>
    <property type="match status" value="2"/>
</dbReference>
<keyword evidence="3 6" id="KW-0418">Kinase</keyword>
<dbReference type="EMBL" id="QKWP01000063">
    <property type="protein sequence ID" value="RIB28506.1"/>
    <property type="molecule type" value="Genomic_DNA"/>
</dbReference>
<dbReference type="Pfam" id="PF07714">
    <property type="entry name" value="PK_Tyr_Ser-Thr"/>
    <property type="match status" value="2"/>
</dbReference>
<dbReference type="OrthoDB" id="2373391at2759"/>
<dbReference type="SUPFAM" id="SSF81901">
    <property type="entry name" value="HCP-like"/>
    <property type="match status" value="1"/>
</dbReference>
<evidence type="ECO:0000256" key="2">
    <source>
        <dbReference type="ARBA" id="ARBA00022741"/>
    </source>
</evidence>
<dbReference type="GO" id="GO:0004674">
    <property type="term" value="F:protein serine/threonine kinase activity"/>
    <property type="evidence" value="ECO:0007669"/>
    <property type="project" value="TreeGrafter"/>
</dbReference>
<dbReference type="STRING" id="44941.A0A397WA76"/>
<reference evidence="6 7" key="1">
    <citation type="submission" date="2018-06" db="EMBL/GenBank/DDBJ databases">
        <title>Comparative genomics reveals the genomic features of Rhizophagus irregularis, R. cerebriforme, R. diaphanum and Gigaspora rosea, and their symbiotic lifestyle signature.</title>
        <authorList>
            <person name="Morin E."/>
            <person name="San Clemente H."/>
            <person name="Chen E.C.H."/>
            <person name="De La Providencia I."/>
            <person name="Hainaut M."/>
            <person name="Kuo A."/>
            <person name="Kohler A."/>
            <person name="Murat C."/>
            <person name="Tang N."/>
            <person name="Roy S."/>
            <person name="Loubradou J."/>
            <person name="Henrissat B."/>
            <person name="Grigoriev I.V."/>
            <person name="Corradi N."/>
            <person name="Roux C."/>
            <person name="Martin F.M."/>
        </authorList>
    </citation>
    <scope>NUCLEOTIDE SEQUENCE [LARGE SCALE GENOMIC DNA]</scope>
    <source>
        <strain evidence="6 7">DAOM 194757</strain>
    </source>
</reference>
<keyword evidence="1" id="KW-0808">Transferase</keyword>
<name>A0A397WA76_9GLOM</name>
<evidence type="ECO:0000256" key="3">
    <source>
        <dbReference type="ARBA" id="ARBA00022777"/>
    </source>
</evidence>
<keyword evidence="7" id="KW-1185">Reference proteome</keyword>
<dbReference type="GO" id="GO:0005524">
    <property type="term" value="F:ATP binding"/>
    <property type="evidence" value="ECO:0007669"/>
    <property type="project" value="UniProtKB-KW"/>
</dbReference>
<dbReference type="AlphaFoldDB" id="A0A397WA76"/>
<dbReference type="InterPro" id="IPR001245">
    <property type="entry name" value="Ser-Thr/Tyr_kinase_cat_dom"/>
</dbReference>
<evidence type="ECO:0000313" key="6">
    <source>
        <dbReference type="EMBL" id="RIB28506.1"/>
    </source>
</evidence>
<dbReference type="Proteomes" id="UP000266673">
    <property type="component" value="Unassembled WGS sequence"/>
</dbReference>
<evidence type="ECO:0000256" key="4">
    <source>
        <dbReference type="ARBA" id="ARBA00022840"/>
    </source>
</evidence>
<dbReference type="SUPFAM" id="SSF56112">
    <property type="entry name" value="Protein kinase-like (PK-like)"/>
    <property type="match status" value="2"/>
</dbReference>
<dbReference type="Pfam" id="PF08238">
    <property type="entry name" value="Sel1"/>
    <property type="match status" value="4"/>
</dbReference>
<dbReference type="PANTHER" id="PTHR44329:SF288">
    <property type="entry name" value="MITOGEN-ACTIVATED PROTEIN KINASE KINASE KINASE 20"/>
    <property type="match status" value="1"/>
</dbReference>
<sequence length="717" mass="82731">MLIADFGISKHMNEVTMFKASKMYGYLEPQCFIDPLHAYKCDERSDIYSLGVIFWEISSGRPPFDYVEAREAIIVQIYKGVRETPVADTPDDYVKLYQRCWDQEPEKRPEIKAVLEELKNMRLSLIDDQKSPNEKWIERKVIKGKIIEYKFGEFDKFQLINAGNSSNVYKARFKDTGNICALKVIEKNNHTNKEIINELRYMISVEPHENIIKFHGITYKADGIDENVVKNVLILEYADNGTLRNYLHKNSTKIEWELKIQFAIQLVEAVKWLHTNNVVHGDLHPNNILIHGIHGETLKLADFGLSRRVIEASRSQTTSEVFGVVPFIDPQCFTAKQSQDGTFRRPKNNEKSDIYSIGVILWEISSEKQPFKNEDTASLLPKITNGLREKPIANTNPEYVAIYQRCWQGMQDDRPSIEEVATALEDIIDQDITVDDSSDIFFDNSGFEEFISNTFKNINENIKLNATAVGQDEMTLFVNDLYSTFRKLFNESESVNDIIINFISKSGKTNEEVFNWLLENNNYSKYICLRGLFHLWNIGTDEKNEVIFNLFNEAANKGDAIAQYFVGKCYAEGWNTSRNRRKAIEYYTKAAENECTAADRVLGEYNYKLKKYTKAFKYLKKAVDNGNLKALNTLGLCYQKGQGTDTDMVKGFKLFRKAAVKGLPASQYELGNCYEYGIGTNIDLNKALYWYRKAKNVNHNYQIHLIRVENKIKSNNY</sequence>
<dbReference type="InterPro" id="IPR011990">
    <property type="entry name" value="TPR-like_helical_dom_sf"/>
</dbReference>
<organism evidence="6 7">
    <name type="scientific">Gigaspora rosea</name>
    <dbReference type="NCBI Taxonomy" id="44941"/>
    <lineage>
        <taxon>Eukaryota</taxon>
        <taxon>Fungi</taxon>
        <taxon>Fungi incertae sedis</taxon>
        <taxon>Mucoromycota</taxon>
        <taxon>Glomeromycotina</taxon>
        <taxon>Glomeromycetes</taxon>
        <taxon>Diversisporales</taxon>
        <taxon>Gigasporaceae</taxon>
        <taxon>Gigaspora</taxon>
    </lineage>
</organism>